<dbReference type="OrthoDB" id="9024326at2"/>
<dbReference type="KEGG" id="ppai:E1956_27490"/>
<protein>
    <submittedName>
        <fullName evidence="1">Uncharacterized protein</fullName>
    </submittedName>
</protein>
<reference evidence="1 2" key="1">
    <citation type="submission" date="2019-03" db="EMBL/GenBank/DDBJ databases">
        <title>Paraburkholderia sp. 7MH5, isolated from subtropical forest soil.</title>
        <authorList>
            <person name="Gao Z.-H."/>
            <person name="Qiu L.-H."/>
        </authorList>
    </citation>
    <scope>NUCLEOTIDE SEQUENCE [LARGE SCALE GENOMIC DNA]</scope>
    <source>
        <strain evidence="1 2">7MH5</strain>
    </source>
</reference>
<dbReference type="RefSeq" id="WP_134755178.1">
    <property type="nucleotide sequence ID" value="NZ_CP038150.1"/>
</dbReference>
<dbReference type="AlphaFoldDB" id="A0A4P7D2L6"/>
<organism evidence="1 2">
    <name type="scientific">Paraburkholderia pallida</name>
    <dbReference type="NCBI Taxonomy" id="2547399"/>
    <lineage>
        <taxon>Bacteria</taxon>
        <taxon>Pseudomonadati</taxon>
        <taxon>Pseudomonadota</taxon>
        <taxon>Betaproteobacteria</taxon>
        <taxon>Burkholderiales</taxon>
        <taxon>Burkholderiaceae</taxon>
        <taxon>Paraburkholderia</taxon>
    </lineage>
</organism>
<evidence type="ECO:0000313" key="1">
    <source>
        <dbReference type="EMBL" id="QBR00990.1"/>
    </source>
</evidence>
<proteinExistence type="predicted"/>
<keyword evidence="2" id="KW-1185">Reference proteome</keyword>
<gene>
    <name evidence="1" type="ORF">E1956_27490</name>
</gene>
<dbReference type="Proteomes" id="UP000295727">
    <property type="component" value="Chromosome 3"/>
</dbReference>
<dbReference type="EMBL" id="CP038150">
    <property type="protein sequence ID" value="QBR00990.1"/>
    <property type="molecule type" value="Genomic_DNA"/>
</dbReference>
<evidence type="ECO:0000313" key="2">
    <source>
        <dbReference type="Proteomes" id="UP000295727"/>
    </source>
</evidence>
<name>A0A4P7D2L6_9BURK</name>
<sequence>MIDVDVPLLTHESKWIRLRDACGERGLVAVGVGPAGGRGFQLLDRFAALGDQLDAAGVNLVFVYPAQSARHVQDPLSALAARYRGKPCLLLDMAGVFFGHALPPQALRVKRFDRQMTCIETVTISAREAGWDVSLGEFLASALV</sequence>
<accession>A0A4P7D2L6</accession>